<evidence type="ECO:0000259" key="1">
    <source>
        <dbReference type="PROSITE" id="PS51186"/>
    </source>
</evidence>
<dbReference type="SUPFAM" id="SSF55729">
    <property type="entry name" value="Acyl-CoA N-acyltransferases (Nat)"/>
    <property type="match status" value="1"/>
</dbReference>
<evidence type="ECO:0000313" key="2">
    <source>
        <dbReference type="EMBL" id="MBJ3776378.1"/>
    </source>
</evidence>
<sequence length="193" mass="21130">MNTILATPASLTLPPFTMPSTIATRRLRLVPWRSDHFPRVAVFNRDPRATRFLGGASTDDGAAWRAFAAIAGHWTLRGYGLYAVEEESGLLVGGVGLYHPQDWPEPELGYLLLPDRQGRGYATEAARAVRDAAMARGLVRLASFIHPENRASIRLAERLGARAEGTRDLYGTTFVRYCHDMAGAAHASSSTLH</sequence>
<accession>A0A934IPT3</accession>
<gene>
    <name evidence="2" type="ORF">JCR33_11795</name>
</gene>
<organism evidence="2 3">
    <name type="scientific">Acuticoccus mangrovi</name>
    <dbReference type="NCBI Taxonomy" id="2796142"/>
    <lineage>
        <taxon>Bacteria</taxon>
        <taxon>Pseudomonadati</taxon>
        <taxon>Pseudomonadota</taxon>
        <taxon>Alphaproteobacteria</taxon>
        <taxon>Hyphomicrobiales</taxon>
        <taxon>Amorphaceae</taxon>
        <taxon>Acuticoccus</taxon>
    </lineage>
</organism>
<proteinExistence type="predicted"/>
<dbReference type="InterPro" id="IPR000182">
    <property type="entry name" value="GNAT_dom"/>
</dbReference>
<dbReference type="EMBL" id="JAEKJA010000008">
    <property type="protein sequence ID" value="MBJ3776378.1"/>
    <property type="molecule type" value="Genomic_DNA"/>
</dbReference>
<dbReference type="Gene3D" id="3.40.630.30">
    <property type="match status" value="1"/>
</dbReference>
<dbReference type="InterPro" id="IPR051531">
    <property type="entry name" value="N-acetyltransferase"/>
</dbReference>
<comment type="caution">
    <text evidence="2">The sequence shown here is derived from an EMBL/GenBank/DDBJ whole genome shotgun (WGS) entry which is preliminary data.</text>
</comment>
<dbReference type="AlphaFoldDB" id="A0A934IPT3"/>
<dbReference type="GO" id="GO:0016747">
    <property type="term" value="F:acyltransferase activity, transferring groups other than amino-acyl groups"/>
    <property type="evidence" value="ECO:0007669"/>
    <property type="project" value="InterPro"/>
</dbReference>
<protein>
    <submittedName>
        <fullName evidence="2">GNAT family N-acetyltransferase</fullName>
    </submittedName>
</protein>
<dbReference type="RefSeq" id="WP_198882280.1">
    <property type="nucleotide sequence ID" value="NZ_JAEKJA010000008.1"/>
</dbReference>
<name>A0A934IPT3_9HYPH</name>
<dbReference type="PANTHER" id="PTHR43792:SF1">
    <property type="entry name" value="N-ACETYLTRANSFERASE DOMAIN-CONTAINING PROTEIN"/>
    <property type="match status" value="1"/>
</dbReference>
<dbReference type="Proteomes" id="UP000609531">
    <property type="component" value="Unassembled WGS sequence"/>
</dbReference>
<reference evidence="2" key="1">
    <citation type="submission" date="2020-12" db="EMBL/GenBank/DDBJ databases">
        <title>Bacterial taxonomy.</title>
        <authorList>
            <person name="Pan X."/>
        </authorList>
    </citation>
    <scope>NUCLEOTIDE SEQUENCE</scope>
    <source>
        <strain evidence="2">B2012</strain>
    </source>
</reference>
<feature type="domain" description="N-acetyltransferase" evidence="1">
    <location>
        <begin position="27"/>
        <end position="182"/>
    </location>
</feature>
<evidence type="ECO:0000313" key="3">
    <source>
        <dbReference type="Proteomes" id="UP000609531"/>
    </source>
</evidence>
<dbReference type="InterPro" id="IPR016181">
    <property type="entry name" value="Acyl_CoA_acyltransferase"/>
</dbReference>
<dbReference type="PROSITE" id="PS51186">
    <property type="entry name" value="GNAT"/>
    <property type="match status" value="1"/>
</dbReference>
<dbReference type="Pfam" id="PF13302">
    <property type="entry name" value="Acetyltransf_3"/>
    <property type="match status" value="1"/>
</dbReference>
<keyword evidence="3" id="KW-1185">Reference proteome</keyword>
<dbReference type="CDD" id="cd04301">
    <property type="entry name" value="NAT_SF"/>
    <property type="match status" value="1"/>
</dbReference>
<dbReference type="PANTHER" id="PTHR43792">
    <property type="entry name" value="GNAT FAMILY, PUTATIVE (AFU_ORTHOLOGUE AFUA_3G00765)-RELATED-RELATED"/>
    <property type="match status" value="1"/>
</dbReference>